<organism evidence="1 2">
    <name type="scientific">Hygrophoropsis aurantiaca</name>
    <dbReference type="NCBI Taxonomy" id="72124"/>
    <lineage>
        <taxon>Eukaryota</taxon>
        <taxon>Fungi</taxon>
        <taxon>Dikarya</taxon>
        <taxon>Basidiomycota</taxon>
        <taxon>Agaricomycotina</taxon>
        <taxon>Agaricomycetes</taxon>
        <taxon>Agaricomycetidae</taxon>
        <taxon>Boletales</taxon>
        <taxon>Coniophorineae</taxon>
        <taxon>Hygrophoropsidaceae</taxon>
        <taxon>Hygrophoropsis</taxon>
    </lineage>
</organism>
<sequence length="623" mass="68214">MGEDSDISNSLKVEIPIANSSIVPESPCIKIVNIVGKLSNGLFPNYDVVPTSDTLYFLFQPILAGESFIQIWDDSSDGNSLFLVQESGIRATIDLWDIHSSTFIRKLGGTERLDQNNLAFVLSPDDRKLAVSSYDRLHIYDVHTGTLLSSCRLLSGTAVIGWSQNGDWLLTNARDDSMTSFIMWLITDDGDVEPINVRHTLNCPWHDASRCIQFSGDTIICVNEITSYITIYHLENGHLQVRVQKHYEECGGHLRFSLDTRMFACTTEDGTCVIIRDAISANIIGGPLQISYGKKIVSLDFASNGKQLVGCLIDTSIGDTAIYIWDLEAAIEQYRVANLQAETNHPRLSKKKGRQVTAHQGIPAKRAESRSNSIGSSILNLPMSDVATPSASPSPPTQTPYTQRREARKPIDYDSLLDLPATDTPIRPRTHNAPSDAPRSPPAPQGSGNQLEAAAVVPSAPGHSQRRARLTALWARIRRRRKPGPTLEQGSRARKNKSKSESNPMRDLSDAPVLPSAPAPTDDPGIVEVAAGRLDDRLVIAPPRKKKKKKLPVSPPLQAAENAEVQPASQSNASSAASSASSSSQTDSDAESIDWLDYICFCMCLPSNKTKKKKRKEKEKAGR</sequence>
<evidence type="ECO:0000313" key="2">
    <source>
        <dbReference type="Proteomes" id="UP000790377"/>
    </source>
</evidence>
<evidence type="ECO:0000313" key="1">
    <source>
        <dbReference type="EMBL" id="KAH7910506.1"/>
    </source>
</evidence>
<reference evidence="1" key="1">
    <citation type="journal article" date="2021" name="New Phytol.">
        <title>Evolutionary innovations through gain and loss of genes in the ectomycorrhizal Boletales.</title>
        <authorList>
            <person name="Wu G."/>
            <person name="Miyauchi S."/>
            <person name="Morin E."/>
            <person name="Kuo A."/>
            <person name="Drula E."/>
            <person name="Varga T."/>
            <person name="Kohler A."/>
            <person name="Feng B."/>
            <person name="Cao Y."/>
            <person name="Lipzen A."/>
            <person name="Daum C."/>
            <person name="Hundley H."/>
            <person name="Pangilinan J."/>
            <person name="Johnson J."/>
            <person name="Barry K."/>
            <person name="LaButti K."/>
            <person name="Ng V."/>
            <person name="Ahrendt S."/>
            <person name="Min B."/>
            <person name="Choi I.G."/>
            <person name="Park H."/>
            <person name="Plett J.M."/>
            <person name="Magnuson J."/>
            <person name="Spatafora J.W."/>
            <person name="Nagy L.G."/>
            <person name="Henrissat B."/>
            <person name="Grigoriev I.V."/>
            <person name="Yang Z.L."/>
            <person name="Xu J."/>
            <person name="Martin F.M."/>
        </authorList>
    </citation>
    <scope>NUCLEOTIDE SEQUENCE</scope>
    <source>
        <strain evidence="1">ATCC 28755</strain>
    </source>
</reference>
<keyword evidence="2" id="KW-1185">Reference proteome</keyword>
<proteinExistence type="predicted"/>
<comment type="caution">
    <text evidence="1">The sequence shown here is derived from an EMBL/GenBank/DDBJ whole genome shotgun (WGS) entry which is preliminary data.</text>
</comment>
<protein>
    <submittedName>
        <fullName evidence="1">Uncharacterized protein</fullName>
    </submittedName>
</protein>
<accession>A0ACB8AAJ7</accession>
<name>A0ACB8AAJ7_9AGAM</name>
<dbReference type="Proteomes" id="UP000790377">
    <property type="component" value="Unassembled WGS sequence"/>
</dbReference>
<gene>
    <name evidence="1" type="ORF">BJ138DRAFT_1114059</name>
</gene>
<dbReference type="EMBL" id="MU267711">
    <property type="protein sequence ID" value="KAH7910506.1"/>
    <property type="molecule type" value="Genomic_DNA"/>
</dbReference>